<dbReference type="EMBL" id="JAGTXB010000013">
    <property type="protein sequence ID" value="MBS0030318.1"/>
    <property type="molecule type" value="Genomic_DNA"/>
</dbReference>
<dbReference type="PANTHER" id="PTHR13847">
    <property type="entry name" value="SARCOSINE DEHYDROGENASE-RELATED"/>
    <property type="match status" value="1"/>
</dbReference>
<organism evidence="2 3">
    <name type="scientific">Chitinophaga hostae</name>
    <dbReference type="NCBI Taxonomy" id="2831022"/>
    <lineage>
        <taxon>Bacteria</taxon>
        <taxon>Pseudomonadati</taxon>
        <taxon>Bacteroidota</taxon>
        <taxon>Chitinophagia</taxon>
        <taxon>Chitinophagales</taxon>
        <taxon>Chitinophagaceae</taxon>
        <taxon>Chitinophaga</taxon>
    </lineage>
</organism>
<dbReference type="Gene3D" id="3.30.9.10">
    <property type="entry name" value="D-Amino Acid Oxidase, subunit A, domain 2"/>
    <property type="match status" value="1"/>
</dbReference>
<dbReference type="InterPro" id="IPR006076">
    <property type="entry name" value="FAD-dep_OxRdtase"/>
</dbReference>
<gene>
    <name evidence="2" type="ORF">KE626_23535</name>
</gene>
<dbReference type="Gene3D" id="3.50.50.60">
    <property type="entry name" value="FAD/NAD(P)-binding domain"/>
    <property type="match status" value="1"/>
</dbReference>
<dbReference type="Proteomes" id="UP000676386">
    <property type="component" value="Unassembled WGS sequence"/>
</dbReference>
<evidence type="ECO:0000259" key="1">
    <source>
        <dbReference type="Pfam" id="PF01266"/>
    </source>
</evidence>
<keyword evidence="3" id="KW-1185">Reference proteome</keyword>
<evidence type="ECO:0000313" key="3">
    <source>
        <dbReference type="Proteomes" id="UP000676386"/>
    </source>
</evidence>
<dbReference type="PANTHER" id="PTHR13847:SF201">
    <property type="entry name" value="PUTATIBE OXIDOREDUCTASE"/>
    <property type="match status" value="1"/>
</dbReference>
<name>A0ABS5J508_9BACT</name>
<dbReference type="Pfam" id="PF01266">
    <property type="entry name" value="DAO"/>
    <property type="match status" value="1"/>
</dbReference>
<proteinExistence type="predicted"/>
<feature type="domain" description="FAD dependent oxidoreductase" evidence="1">
    <location>
        <begin position="30"/>
        <end position="383"/>
    </location>
</feature>
<reference evidence="2 3" key="1">
    <citation type="submission" date="2021-04" db="EMBL/GenBank/DDBJ databases">
        <title>Chitinophaga sp. nov., isolated from the rhizosphere soil.</title>
        <authorList>
            <person name="He S."/>
        </authorList>
    </citation>
    <scope>NUCLEOTIDE SEQUENCE [LARGE SCALE GENOMIC DNA]</scope>
    <source>
        <strain evidence="2 3">2R12</strain>
    </source>
</reference>
<dbReference type="InterPro" id="IPR036188">
    <property type="entry name" value="FAD/NAD-bd_sf"/>
</dbReference>
<comment type="caution">
    <text evidence="2">The sequence shown here is derived from an EMBL/GenBank/DDBJ whole genome shotgun (WGS) entry which is preliminary data.</text>
</comment>
<dbReference type="SUPFAM" id="SSF51905">
    <property type="entry name" value="FAD/NAD(P)-binding domain"/>
    <property type="match status" value="1"/>
</dbReference>
<accession>A0ABS5J508</accession>
<protein>
    <submittedName>
        <fullName evidence="2">FAD-binding oxidoreductase</fullName>
    </submittedName>
</protein>
<dbReference type="RefSeq" id="WP_211975452.1">
    <property type="nucleotide sequence ID" value="NZ_CBFHAM010000004.1"/>
</dbReference>
<evidence type="ECO:0000313" key="2">
    <source>
        <dbReference type="EMBL" id="MBS0030318.1"/>
    </source>
</evidence>
<sequence>MDLQSGYPYSLIRNGLPFNYPWLEADIRTHVAVIGGGISGALTAYALTKAGIPNVVVDARTIGLGSTAASTSLLQYEIDTPLYALQQKAGLANANRAYELCAASIAELEGICKTLRFSHFEKKHSLYLASWRKDVANLVKEYQARKALGLKVEWWDDARVTANMGFSAPAAIYSHTAAQTDAYLLTHALHQHNIGHGTAVYDRTPVVDVGFRRRGIMLKTFHGQQIRARYLVIATGYEVLQYIKQPLLKLNSTYAVASEPNHAEEQWYQDCLIWETKSPYLYMRVTSDHRVIIGGRDEPFYNPTRRDKLIHRKAATLEKDLRRKFPDLRFLPEFRWTGTFGSTADGLPFIGAFAPMPHTFFALGFGGNGITFSQMAANIIADLVQGKKNRDAAIFSFNRKINDWLY</sequence>